<feature type="region of interest" description="Disordered" evidence="9">
    <location>
        <begin position="440"/>
        <end position="469"/>
    </location>
</feature>
<organism evidence="11">
    <name type="scientific">Papilio xuthus</name>
    <name type="common">Asian swallowtail butterfly</name>
    <dbReference type="NCBI Taxonomy" id="66420"/>
    <lineage>
        <taxon>Eukaryota</taxon>
        <taxon>Metazoa</taxon>
        <taxon>Ecdysozoa</taxon>
        <taxon>Arthropoda</taxon>
        <taxon>Hexapoda</taxon>
        <taxon>Insecta</taxon>
        <taxon>Pterygota</taxon>
        <taxon>Neoptera</taxon>
        <taxon>Endopterygota</taxon>
        <taxon>Lepidoptera</taxon>
        <taxon>Glossata</taxon>
        <taxon>Ditrysia</taxon>
        <taxon>Papilionoidea</taxon>
        <taxon>Papilionidae</taxon>
        <taxon>Papilioninae</taxon>
        <taxon>Papilio</taxon>
    </lineage>
</organism>
<dbReference type="GO" id="GO:0005874">
    <property type="term" value="C:microtubule"/>
    <property type="evidence" value="ECO:0007669"/>
    <property type="project" value="TreeGrafter"/>
</dbReference>
<keyword evidence="5 7" id="KW-0505">Motor protein</keyword>
<evidence type="ECO:0000313" key="11">
    <source>
        <dbReference type="RefSeq" id="XP_013161689.1"/>
    </source>
</evidence>
<evidence type="ECO:0000256" key="1">
    <source>
        <dbReference type="ARBA" id="ARBA00004245"/>
    </source>
</evidence>
<dbReference type="FunFam" id="3.40.850.10:FF:000177">
    <property type="entry name" value="Kinesin-like protein"/>
    <property type="match status" value="1"/>
</dbReference>
<evidence type="ECO:0000256" key="6">
    <source>
        <dbReference type="ARBA" id="ARBA00023212"/>
    </source>
</evidence>
<dbReference type="SMART" id="SM00129">
    <property type="entry name" value="KISc"/>
    <property type="match status" value="1"/>
</dbReference>
<dbReference type="InterPro" id="IPR027417">
    <property type="entry name" value="P-loop_NTPase"/>
</dbReference>
<dbReference type="SUPFAM" id="SSF52540">
    <property type="entry name" value="P-loop containing nucleoside triphosphate hydrolases"/>
    <property type="match status" value="1"/>
</dbReference>
<feature type="coiled-coil region" evidence="8">
    <location>
        <begin position="824"/>
        <end position="977"/>
    </location>
</feature>
<comment type="similarity">
    <text evidence="7">Belongs to the TRAFAC class myosin-kinesin ATPase superfamily. Kinesin family.</text>
</comment>
<name>A0AAJ7E3W4_PAPXU</name>
<dbReference type="PANTHER" id="PTHR47968">
    <property type="entry name" value="CENTROMERE PROTEIN E"/>
    <property type="match status" value="1"/>
</dbReference>
<feature type="compositionally biased region" description="Polar residues" evidence="9">
    <location>
        <begin position="2651"/>
        <end position="2666"/>
    </location>
</feature>
<dbReference type="GO" id="GO:0007018">
    <property type="term" value="P:microtubule-based movement"/>
    <property type="evidence" value="ECO:0007669"/>
    <property type="project" value="InterPro"/>
</dbReference>
<feature type="coiled-coil region" evidence="8">
    <location>
        <begin position="2250"/>
        <end position="2284"/>
    </location>
</feature>
<dbReference type="InterPro" id="IPR001752">
    <property type="entry name" value="Kinesin_motor_dom"/>
</dbReference>
<evidence type="ECO:0000256" key="5">
    <source>
        <dbReference type="ARBA" id="ARBA00023175"/>
    </source>
</evidence>
<evidence type="ECO:0000256" key="2">
    <source>
        <dbReference type="ARBA" id="ARBA00022741"/>
    </source>
</evidence>
<dbReference type="PRINTS" id="PR00380">
    <property type="entry name" value="KINESINHEAVY"/>
</dbReference>
<feature type="coiled-coil region" evidence="8">
    <location>
        <begin position="1259"/>
        <end position="1328"/>
    </location>
</feature>
<reference evidence="11" key="1">
    <citation type="submission" date="2025-08" db="UniProtKB">
        <authorList>
            <consortium name="RefSeq"/>
        </authorList>
    </citation>
    <scope>IDENTIFICATION</scope>
</reference>
<feature type="region of interest" description="Disordered" evidence="9">
    <location>
        <begin position="2575"/>
        <end position="2666"/>
    </location>
</feature>
<keyword evidence="3 7" id="KW-0067">ATP-binding</keyword>
<feature type="coiled-coil region" evidence="8">
    <location>
        <begin position="1712"/>
        <end position="1802"/>
    </location>
</feature>
<feature type="domain" description="Kinesin motor" evidence="10">
    <location>
        <begin position="4"/>
        <end position="324"/>
    </location>
</feature>
<feature type="coiled-coil region" evidence="8">
    <location>
        <begin position="2003"/>
        <end position="2037"/>
    </location>
</feature>
<feature type="compositionally biased region" description="Basic and acidic residues" evidence="9">
    <location>
        <begin position="2590"/>
        <end position="2607"/>
    </location>
</feature>
<dbReference type="GO" id="GO:0003777">
    <property type="term" value="F:microtubule motor activity"/>
    <property type="evidence" value="ECO:0007669"/>
    <property type="project" value="InterPro"/>
</dbReference>
<dbReference type="InterPro" id="IPR036961">
    <property type="entry name" value="Kinesin_motor_dom_sf"/>
</dbReference>
<feature type="coiled-coil region" evidence="8">
    <location>
        <begin position="1470"/>
        <end position="1497"/>
    </location>
</feature>
<evidence type="ECO:0000259" key="10">
    <source>
        <dbReference type="PROSITE" id="PS50067"/>
    </source>
</evidence>
<keyword evidence="4 8" id="KW-0175">Coiled coil</keyword>
<dbReference type="Pfam" id="PF00225">
    <property type="entry name" value="Kinesin"/>
    <property type="match status" value="1"/>
</dbReference>
<dbReference type="SUPFAM" id="SSF90257">
    <property type="entry name" value="Myosin rod fragments"/>
    <property type="match status" value="1"/>
</dbReference>
<dbReference type="PROSITE" id="PS50067">
    <property type="entry name" value="KINESIN_MOTOR_2"/>
    <property type="match status" value="1"/>
</dbReference>
<feature type="region of interest" description="Disordered" evidence="9">
    <location>
        <begin position="2865"/>
        <end position="2891"/>
    </location>
</feature>
<dbReference type="GO" id="GO:0008017">
    <property type="term" value="F:microtubule binding"/>
    <property type="evidence" value="ECO:0007669"/>
    <property type="project" value="InterPro"/>
</dbReference>
<dbReference type="GO" id="GO:0005524">
    <property type="term" value="F:ATP binding"/>
    <property type="evidence" value="ECO:0007669"/>
    <property type="project" value="UniProtKB-UniRule"/>
</dbReference>
<feature type="coiled-coil region" evidence="8">
    <location>
        <begin position="1147"/>
        <end position="1181"/>
    </location>
</feature>
<feature type="coiled-coil region" evidence="8">
    <location>
        <begin position="2768"/>
        <end position="2862"/>
    </location>
</feature>
<dbReference type="InterPro" id="IPR019821">
    <property type="entry name" value="Kinesin_motor_CS"/>
</dbReference>
<dbReference type="RefSeq" id="XP_013161689.1">
    <property type="nucleotide sequence ID" value="XM_013306235.1"/>
</dbReference>
<dbReference type="PROSITE" id="PS00411">
    <property type="entry name" value="KINESIN_MOTOR_1"/>
    <property type="match status" value="1"/>
</dbReference>
<keyword evidence="2 7" id="KW-0547">Nucleotide-binding</keyword>
<feature type="coiled-coil region" evidence="8">
    <location>
        <begin position="340"/>
        <end position="377"/>
    </location>
</feature>
<proteinExistence type="inferred from homology"/>
<feature type="coiled-coil region" evidence="8">
    <location>
        <begin position="2446"/>
        <end position="2508"/>
    </location>
</feature>
<accession>A0AAJ7E3W4</accession>
<comment type="subcellular location">
    <subcellularLocation>
        <location evidence="1">Cytoplasm</location>
        <location evidence="1">Cytoskeleton</location>
    </subcellularLocation>
</comment>
<keyword evidence="6" id="KW-0963">Cytoplasm</keyword>
<sequence>MSDNIKVVVKVRPLISREIEEKLFHQWRVKDNTIYQIDQSGRDCGNLFTFDKIYDESTNTSDVYNDIAKPIVEAATAGFNGTIFAYGQTSSGKTYTMTGTDASPGLIPLSVINLFDIIKNISDRHFLIRVSYVEIYNETIIDLLNTEKKIIKIQDTFQGVKVDATVRVTTTPEEVFQSMKEGQANRQTGATNMNEESSRSHSIFQITIESREHTEGEEVGCLNVSQLNLVDLAGSERSGQTGATGIRFKEGTHINKSLSSLALVIKQLSEGLSKHVNYRDSKLTRILQNSLGGNAKTSIICAVTPAAVEETISTLQFAYRAKAIKNTPQVNVVATNNKVMESLTKELSTLKTQLESKRNVEEDNQKLQKQIAVLQRFLSGLVQRGSRAELTRPAPPPRRATISAPPTHDDHALMPPPALNFCTPSLKYNPTVLGRSMETLSKQSSGGLASVPEEPRAVTPSSSPSNIVSDEVIEIDSDDDTPADVQTCSPYHKCFKSTKTPPCILRKNAQEAERNLRDIVELTEREKIYKPDVVELLEKLENNSTVIAKLEEEISLLTSINKDNELKVEELNEKIRKNEAEVRSLTTDKLQLEERCKEFVTKLTDWEVTYETLKKKSKTREDELLSRLEEYSNVAKPVTNCKSPEIIVLKDMTKTLSIVESDNSVNTENSTCDSTSENIHRIITDLKEQLSVRDKNISELEANLLEQSQKVFTLESKTEELDGLLDSFKDKLANSEKEISLHKTTIETLNNIVENQKGNLDAATKDLQSYNDTIQELRNKLSGKQNVRYALDDNEIAQLIAIEEKSIANNENVANIIKSLNTALEIKSNEIELLKSIIQKNEENDDNSSKEKMESDAQIKELQGKVTKLTQQLQDFQIEKEELLLGKTNLLISMEDLNNEYAICAENKIELENKIKIYETDIRDIKERNEELLNSLNEKVDAVTELTDKNTELITQLKEYTDKISHLQNNLQLKDAEIASIRDYNNDNINKNQTLILELDDILSIMKGKKDDGLINNSRDIYEVVNEKLTDLRNNVSAVVNERDNIIGQHTILTTTVMSASKQFIAALKSAIKDLETIKITLTESKPNENGTHEEDLDIQEVMEDLSFSETQSLLDKIYGHITHMKQKIESIKIESKSSIDTFTNLLETRDSNIAELVNQLKELNEEFDKKSLKLMSIEEECNTAKKDSYEIVNNVVTTILTMAQKLNIEHNIPCRSESDEPRTYLSDHIVPVLDKVVDLFLINNTEKDENLIHNNKEFERLTEQNVILNKEMLQIEESRNELSRDLHEERENNKGLIQNLRNTSNLLNDLKEELKIKVDEIDSMKNKMIEWKDKFTKIELMRKKQNEVYEENIRLKEKCRNYELIQKEFEINSDSFLTEMKEKCAKETMQSDREKDSKSPLSLLTLSCNRIIQIIQDRDDASQTETSVSSNSNLDEKSSESSFTCYQCNKLKTDLESAHNKNHILINLVEESKSMNENLMQEIKNASVEIKSLVDYTNDLHKRILSHKTNLSTLTATTYAENKSLSSQVKSLQHHHTRFHTVCQRDLPELKEQLHELMKLLREENLEGKLNASFKRFSLPSHLENSSILYSFKNESTLDGDLLMLDTNVTLVNSVDNTLTGHDQTCFEAAEACVYNDTACQTTACYLHESYEICNSNLGMIQSLKLENQKLSDMVQKLKETNITKVDVETSPIKDLSFESKPKINLICQDCKHHEEKYEQLIEEIEECKLKFTNLSAQKDDIEKKYNLEIQSTEGLMRKLNNFEKELANKNKNIEKLTTSLKDTKERLDSVQEENENLSTEIIESLSTVDSLKMELDSIKKNISSKDTITPVDNVENVEKVDKECPECLNKQEIIKILQNKNSNTHTRLNRSYSDSDSSSRYNKICTLQNEIVAGREDCNELKEEVTTIKNHLEIGNLSMGEAMDLDESISDVNVIELNRSYMPEISEEQASDIYSLDKTDCYNYYIELIGEGRTNLNKDVKIIDIMKMLYSKLMTIHDNRIDNLANKLRDYESLKHELQDKISNLSKALDESNRNTQKIEGKFSVLTDNINKLNKAIRSVKGNDANAIELFKTQILMVLDTEFSTNTLPIFETIYNNNLSILKSTMEECVKLQENSQKLDNELKTSKNDLIKLKDQLTAKENEYNILLAEKEKINEVSNALTKDLHKKEKDFIIAISEGYQKLVEKNILEENYFDAAIPTVKNVHNLFEKLANQSKEKPLKGDANQIECLKQEIEISKHIIEQRNKEIKIQTELIEKIQIQNEKIEKELKENEVKIRTQKSLFDDINKIYNKKVEEYDIQVSLVHKLTEEVDVLKEFVSNKEKIIQDLQSKLNNLETECNNLKTINQMLTNEKESMVARLGKAELEIENNKIDFTKMVSETNTLKESLTENVRNVDSLKNEAKSLMEQNVRLKQEFEQKCKDLTRLEFNIKTHETTAKIQTNMISRLQKQKEEDMHKIAEKEKQLQELSERLGSLQKECLGMKDCIESLRHEKDALTHLKLSLEEKICQLKKDLESGPKARLSIESVVETARRRRQSIQDSNRTFGDKHYDQYKSETMLEERCKGDDMLMDVDECSSSRSTPQRHSKGRDSLQREESEEERDGRRSAGGVRAARQRRQSSHDLHRLALHNTPSPHESRNRSRNEHDLSNDSNTNSRMSELQDRLTSCQQELEELKERYRELDEECETCAEYLRERDDQCRKLKKEKASLENIITELNEKLQRGHDSSRGGAKVSYAHVAVNTDEDWANLHSVVVDRMSFDAEVEKNKRLTKIIEDLRVNKQELKAVIAKMQRALEEKTGKDGRELERTRIELRSCKEELEELRRRNIELDEECETCAQYLKEKEEQCRSLKESIAALEGKLSEQQAGGRSAATSVRRRRQSLHDHNRDTSCCDATTQITEDFLSYQVERDRTKPVPDDMHTKQIKRLKMAVEKLSKEKTALEQQLVSSATAPVYVATGSAIVQDQQFTDVMKENQKLKKTNAALIALCKKREKKTTIKVNRENQDPMEEI</sequence>
<dbReference type="Gene3D" id="1.20.5.170">
    <property type="match status" value="1"/>
</dbReference>
<dbReference type="Proteomes" id="UP000694872">
    <property type="component" value="Unplaced"/>
</dbReference>
<feature type="coiled-coil region" evidence="8">
    <location>
        <begin position="2320"/>
        <end position="2417"/>
    </location>
</feature>
<evidence type="ECO:0000256" key="3">
    <source>
        <dbReference type="ARBA" id="ARBA00022840"/>
    </source>
</evidence>
<feature type="coiled-coil region" evidence="8">
    <location>
        <begin position="2104"/>
        <end position="2159"/>
    </location>
</feature>
<dbReference type="SUPFAM" id="SSF57997">
    <property type="entry name" value="Tropomyosin"/>
    <property type="match status" value="1"/>
</dbReference>
<dbReference type="Gene3D" id="3.40.850.10">
    <property type="entry name" value="Kinesin motor domain"/>
    <property type="match status" value="1"/>
</dbReference>
<feature type="compositionally biased region" description="Basic and acidic residues" evidence="9">
    <location>
        <begin position="2637"/>
        <end position="2650"/>
    </location>
</feature>
<dbReference type="PANTHER" id="PTHR47968:SF75">
    <property type="entry name" value="CENTROMERE-ASSOCIATED PROTEIN E"/>
    <property type="match status" value="1"/>
</dbReference>
<feature type="coiled-coil region" evidence="8">
    <location>
        <begin position="1015"/>
        <end position="1042"/>
    </location>
</feature>
<evidence type="ECO:0000256" key="8">
    <source>
        <dbReference type="SAM" id="Coils"/>
    </source>
</evidence>
<protein>
    <submittedName>
        <fullName evidence="11">Kinesin-related protein 4-like isoform X1</fullName>
    </submittedName>
</protein>
<evidence type="ECO:0000256" key="9">
    <source>
        <dbReference type="SAM" id="MobiDB-lite"/>
    </source>
</evidence>
<dbReference type="GO" id="GO:0000278">
    <property type="term" value="P:mitotic cell cycle"/>
    <property type="evidence" value="ECO:0007669"/>
    <property type="project" value="TreeGrafter"/>
</dbReference>
<evidence type="ECO:0000256" key="4">
    <source>
        <dbReference type="ARBA" id="ARBA00023054"/>
    </source>
</evidence>
<dbReference type="GeneID" id="106113461"/>
<feature type="coiled-coil region" evidence="8">
    <location>
        <begin position="506"/>
        <end position="595"/>
    </location>
</feature>
<feature type="coiled-coil region" evidence="8">
    <location>
        <begin position="683"/>
        <end position="787"/>
    </location>
</feature>
<feature type="region of interest" description="Disordered" evidence="9">
    <location>
        <begin position="386"/>
        <end position="412"/>
    </location>
</feature>
<dbReference type="KEGG" id="pxu:106113461"/>
<dbReference type="InterPro" id="IPR027640">
    <property type="entry name" value="Kinesin-like_fam"/>
</dbReference>
<keyword evidence="6" id="KW-0206">Cytoskeleton</keyword>
<feature type="region of interest" description="Disordered" evidence="9">
    <location>
        <begin position="2531"/>
        <end position="2551"/>
    </location>
</feature>
<feature type="compositionally biased region" description="Polar residues" evidence="9">
    <location>
        <begin position="2865"/>
        <end position="2875"/>
    </location>
</feature>
<feature type="binding site" evidence="7">
    <location>
        <begin position="87"/>
        <end position="94"/>
    </location>
    <ligand>
        <name>ATP</name>
        <dbReference type="ChEBI" id="CHEBI:30616"/>
    </ligand>
</feature>
<evidence type="ECO:0000256" key="7">
    <source>
        <dbReference type="PROSITE-ProRule" id="PRU00283"/>
    </source>
</evidence>
<gene>
    <name evidence="11" type="primary">LOC106113461</name>
</gene>